<evidence type="ECO:0000313" key="4">
    <source>
        <dbReference type="Proteomes" id="UP000681035"/>
    </source>
</evidence>
<dbReference type="InterPro" id="IPR003848">
    <property type="entry name" value="DUF218"/>
</dbReference>
<reference evidence="3" key="1">
    <citation type="submission" date="2020-09" db="EMBL/GenBank/DDBJ databases">
        <title>New species isolated from human feces.</title>
        <authorList>
            <person name="Kitahara M."/>
            <person name="Shigeno Y."/>
            <person name="Shime M."/>
            <person name="Matsumoto Y."/>
            <person name="Nakamura S."/>
            <person name="Motooka D."/>
            <person name="Fukuoka S."/>
            <person name="Nishikawa H."/>
            <person name="Benno Y."/>
        </authorList>
    </citation>
    <scope>NUCLEOTIDE SEQUENCE</scope>
    <source>
        <strain evidence="3">MM50</strain>
    </source>
</reference>
<dbReference type="InterPro" id="IPR051599">
    <property type="entry name" value="Cell_Envelope_Assoc"/>
</dbReference>
<dbReference type="RefSeq" id="WP_213540654.1">
    <property type="nucleotide sequence ID" value="NZ_AP023418.1"/>
</dbReference>
<accession>A0A810Q618</accession>
<keyword evidence="1" id="KW-0472">Membrane</keyword>
<proteinExistence type="predicted"/>
<evidence type="ECO:0000256" key="1">
    <source>
        <dbReference type="SAM" id="Phobius"/>
    </source>
</evidence>
<feature type="transmembrane region" description="Helical" evidence="1">
    <location>
        <begin position="66"/>
        <end position="85"/>
    </location>
</feature>
<dbReference type="InterPro" id="IPR014729">
    <property type="entry name" value="Rossmann-like_a/b/a_fold"/>
</dbReference>
<dbReference type="PANTHER" id="PTHR30336">
    <property type="entry name" value="INNER MEMBRANE PROTEIN, PROBABLE PERMEASE"/>
    <property type="match status" value="1"/>
</dbReference>
<dbReference type="Pfam" id="PF02698">
    <property type="entry name" value="DUF218"/>
    <property type="match status" value="1"/>
</dbReference>
<feature type="transmembrane region" description="Helical" evidence="1">
    <location>
        <begin position="5"/>
        <end position="23"/>
    </location>
</feature>
<evidence type="ECO:0000259" key="2">
    <source>
        <dbReference type="Pfam" id="PF02698"/>
    </source>
</evidence>
<dbReference type="KEGG" id="vcop:MM50RIKEN_17980"/>
<dbReference type="EMBL" id="AP023418">
    <property type="protein sequence ID" value="BCK82035.1"/>
    <property type="molecule type" value="Genomic_DNA"/>
</dbReference>
<keyword evidence="1" id="KW-0812">Transmembrane</keyword>
<dbReference type="PANTHER" id="PTHR30336:SF4">
    <property type="entry name" value="ENVELOPE BIOGENESIS FACTOR ELYC"/>
    <property type="match status" value="1"/>
</dbReference>
<gene>
    <name evidence="3" type="ORF">MM50RIKEN_17980</name>
</gene>
<organism evidence="3 4">
    <name type="scientific">Vescimonas coprocola</name>
    <dbReference type="NCBI Taxonomy" id="2714355"/>
    <lineage>
        <taxon>Bacteria</taxon>
        <taxon>Bacillati</taxon>
        <taxon>Bacillota</taxon>
        <taxon>Clostridia</taxon>
        <taxon>Eubacteriales</taxon>
        <taxon>Oscillospiraceae</taxon>
        <taxon>Vescimonas</taxon>
    </lineage>
</organism>
<dbReference type="GO" id="GO:0000270">
    <property type="term" value="P:peptidoglycan metabolic process"/>
    <property type="evidence" value="ECO:0007669"/>
    <property type="project" value="TreeGrafter"/>
</dbReference>
<dbReference type="Gene3D" id="3.40.50.620">
    <property type="entry name" value="HUPs"/>
    <property type="match status" value="1"/>
</dbReference>
<feature type="domain" description="DUF218" evidence="2">
    <location>
        <begin position="99"/>
        <end position="222"/>
    </location>
</feature>
<keyword evidence="1" id="KW-1133">Transmembrane helix</keyword>
<dbReference type="Proteomes" id="UP000681035">
    <property type="component" value="Chromosome"/>
</dbReference>
<keyword evidence="4" id="KW-1185">Reference proteome</keyword>
<sequence length="251" mass="27250">MRHTVLRYGAAALCVLGAVYFLLPLSIGVLHIGMLYPAAGLLLAAVWLVFPGLFRRLPRWLRRTVCVVLLAGLLALGTILTLMGIRAAHHPDGTRPVTVIVLGCQVRSDGTPSRMLRDRIQSAYDYLSTHEEAVCVASGGQNNQEPTTEARCIRDTLVSMGIDPGRIYLEDASISTEENLAFSAEVIRREGLPTEVAIASDNFHQLRAGVWAEKDGLTPYSLGCASIWMLGPGYWAREAAALLYMAVTGSL</sequence>
<dbReference type="AlphaFoldDB" id="A0A810Q618"/>
<evidence type="ECO:0000313" key="3">
    <source>
        <dbReference type="EMBL" id="BCK82035.1"/>
    </source>
</evidence>
<name>A0A810Q618_9FIRM</name>
<feature type="transmembrane region" description="Helical" evidence="1">
    <location>
        <begin position="35"/>
        <end position="54"/>
    </location>
</feature>
<dbReference type="GO" id="GO:0005886">
    <property type="term" value="C:plasma membrane"/>
    <property type="evidence" value="ECO:0007669"/>
    <property type="project" value="TreeGrafter"/>
</dbReference>
<dbReference type="GO" id="GO:0043164">
    <property type="term" value="P:Gram-negative-bacterium-type cell wall biogenesis"/>
    <property type="evidence" value="ECO:0007669"/>
    <property type="project" value="TreeGrafter"/>
</dbReference>
<dbReference type="CDD" id="cd06259">
    <property type="entry name" value="YdcF-like"/>
    <property type="match status" value="1"/>
</dbReference>
<protein>
    <recommendedName>
        <fullName evidence="2">DUF218 domain-containing protein</fullName>
    </recommendedName>
</protein>